<dbReference type="InterPro" id="IPR012784">
    <property type="entry name" value="DksA_RNA_pol-bd"/>
</dbReference>
<reference evidence="10" key="1">
    <citation type="submission" date="2014-11" db="EMBL/GenBank/DDBJ databases">
        <title>Xylella fastidiosa Hib4 Genome Sequencing.</title>
        <authorList>
            <person name="Pierry P.M."/>
            <person name="da Silva A.M."/>
        </authorList>
    </citation>
    <scope>NUCLEOTIDE SEQUENCE [LARGE SCALE GENOMIC DNA]</scope>
    <source>
        <strain evidence="10">Hib4</strain>
    </source>
</reference>
<evidence type="ECO:0000313" key="9">
    <source>
        <dbReference type="EMBL" id="ALR07208.1"/>
    </source>
</evidence>
<accession>A0ABC8AFH3</accession>
<dbReference type="PANTHER" id="PTHR33823">
    <property type="entry name" value="RNA POLYMERASE-BINDING TRANSCRIPTION FACTOR DKSA-RELATED"/>
    <property type="match status" value="1"/>
</dbReference>
<comment type="similarity">
    <text evidence="4">Belongs to the DksA family.</text>
</comment>
<dbReference type="GO" id="GO:0010468">
    <property type="term" value="P:regulation of gene expression"/>
    <property type="evidence" value="ECO:0007669"/>
    <property type="project" value="UniProtKB-UniRule"/>
</dbReference>
<evidence type="ECO:0000259" key="7">
    <source>
        <dbReference type="Pfam" id="PF01258"/>
    </source>
</evidence>
<dbReference type="InterPro" id="IPR000962">
    <property type="entry name" value="Znf_DskA_TraR"/>
</dbReference>
<evidence type="ECO:0000256" key="5">
    <source>
        <dbReference type="PROSITE-ProRule" id="PRU00510"/>
    </source>
</evidence>
<dbReference type="SUPFAM" id="SSF57716">
    <property type="entry name" value="Glucocorticoid receptor-like (DNA-binding domain)"/>
    <property type="match status" value="1"/>
</dbReference>
<dbReference type="InterPro" id="IPR048489">
    <property type="entry name" value="DksA_N"/>
</dbReference>
<comment type="function">
    <text evidence="4">Transcription factor that acts by binding directly to the RNA polymerase (RNAP). Required for negative regulation of rRNA expression and positive regulation of several amino acid biosynthesis promoters. Also required for regulation of fis expression.</text>
</comment>
<dbReference type="KEGG" id="xfh:XFHB_10480"/>
<dbReference type="GO" id="GO:0008270">
    <property type="term" value="F:zinc ion binding"/>
    <property type="evidence" value="ECO:0007669"/>
    <property type="project" value="UniProtKB-UniRule"/>
</dbReference>
<keyword evidence="2 4" id="KW-0863">Zinc-finger</keyword>
<dbReference type="RefSeq" id="WP_010893509.1">
    <property type="nucleotide sequence ID" value="NZ_CP009790.1"/>
</dbReference>
<dbReference type="PROSITE" id="PS51128">
    <property type="entry name" value="ZF_DKSA_2"/>
    <property type="match status" value="1"/>
</dbReference>
<feature type="zinc finger region" description="dksA C4-type" evidence="5">
    <location>
        <begin position="277"/>
        <end position="301"/>
    </location>
</feature>
<evidence type="ECO:0000256" key="6">
    <source>
        <dbReference type="SAM" id="MobiDB-lite"/>
    </source>
</evidence>
<organism evidence="9 10">
    <name type="scientific">Xylella fastidiosa</name>
    <dbReference type="NCBI Taxonomy" id="2371"/>
    <lineage>
        <taxon>Bacteria</taxon>
        <taxon>Pseudomonadati</taxon>
        <taxon>Pseudomonadota</taxon>
        <taxon>Gammaproteobacteria</taxon>
        <taxon>Lysobacterales</taxon>
        <taxon>Lysobacteraceae</taxon>
        <taxon>Xylella</taxon>
    </lineage>
</organism>
<feature type="coiled-coil region" evidence="4">
    <location>
        <begin position="215"/>
        <end position="272"/>
    </location>
</feature>
<comment type="caution">
    <text evidence="4">Lacks conserved residue(s) required for the propagation of feature annotation.</text>
</comment>
<sequence>MAAKKIVKKIVPVVSNTAKPIGKKAAVVADKKLPAKSASPSAGKKRPATKKVPVNKTVANKDAQVKLLPGHPINKVAKSVLKSASKPKSLTAESVPIGNNAAPAVATIAMKSESTSAKNQALISKSSAKTPAKFDSSTKPSASRSAGKVAVAVTGETLPRVSKTKYKVVKYNVDEATGRPILPLGYKPSSEEEYMNPLHQEYFRQRLEQWRKDLVEESKQTIENLRDEVRDIGDEAERATRETENSLELRTRDRYRKLIAKIDSTLNRLEINDYGYCVDTGEEIGLERLDARLTAERTIDAQERWEHLQKQQGD</sequence>
<feature type="region of interest" description="Disordered" evidence="6">
    <location>
        <begin position="32"/>
        <end position="53"/>
    </location>
</feature>
<evidence type="ECO:0000259" key="8">
    <source>
        <dbReference type="Pfam" id="PF21157"/>
    </source>
</evidence>
<dbReference type="HAMAP" id="MF_00926">
    <property type="entry name" value="DksA"/>
    <property type="match status" value="1"/>
</dbReference>
<comment type="subcellular location">
    <subcellularLocation>
        <location evidence="4">Cytoplasm</location>
    </subcellularLocation>
</comment>
<feature type="domain" description="DnaK suppressor protein DksA N-terminal" evidence="8">
    <location>
        <begin position="200"/>
        <end position="269"/>
    </location>
</feature>
<dbReference type="Pfam" id="PF01258">
    <property type="entry name" value="zf-dskA_traR"/>
    <property type="match status" value="1"/>
</dbReference>
<keyword evidence="3 4" id="KW-0862">Zinc</keyword>
<dbReference type="SUPFAM" id="SSF109635">
    <property type="entry name" value="DnaK suppressor protein DksA, alpha-hairpin domain"/>
    <property type="match status" value="1"/>
</dbReference>
<dbReference type="PANTHER" id="PTHR33823:SF2">
    <property type="entry name" value="RNA POLYMERASE-BINDING TRANSCRIPTION FACTOR DKSA"/>
    <property type="match status" value="1"/>
</dbReference>
<evidence type="ECO:0000256" key="2">
    <source>
        <dbReference type="ARBA" id="ARBA00022771"/>
    </source>
</evidence>
<dbReference type="InterPro" id="IPR037187">
    <property type="entry name" value="DnaK_N"/>
</dbReference>
<evidence type="ECO:0000256" key="1">
    <source>
        <dbReference type="ARBA" id="ARBA00022723"/>
    </source>
</evidence>
<dbReference type="GO" id="GO:0005737">
    <property type="term" value="C:cytoplasm"/>
    <property type="evidence" value="ECO:0007669"/>
    <property type="project" value="UniProtKB-SubCell"/>
</dbReference>
<dbReference type="EMBL" id="CP009885">
    <property type="protein sequence ID" value="ALR07208.1"/>
    <property type="molecule type" value="Genomic_DNA"/>
</dbReference>
<keyword evidence="1 4" id="KW-0479">Metal-binding</keyword>
<protein>
    <recommendedName>
        <fullName evidence="4">RNA polymerase-binding transcription factor DksA</fullName>
    </recommendedName>
</protein>
<feature type="region of interest" description="Disordered" evidence="6">
    <location>
        <begin position="120"/>
        <end position="144"/>
    </location>
</feature>
<keyword evidence="4" id="KW-0175">Coiled coil</keyword>
<dbReference type="NCBIfam" id="TIGR02420">
    <property type="entry name" value="dksA"/>
    <property type="match status" value="1"/>
</dbReference>
<evidence type="ECO:0000256" key="4">
    <source>
        <dbReference type="HAMAP-Rule" id="MF_00926"/>
    </source>
</evidence>
<dbReference type="Gene3D" id="1.20.120.910">
    <property type="entry name" value="DksA, coiled-coil domain"/>
    <property type="match status" value="1"/>
</dbReference>
<feature type="domain" description="Zinc finger DksA/TraR C4-type" evidence="7">
    <location>
        <begin position="273"/>
        <end position="304"/>
    </location>
</feature>
<dbReference type="AlphaFoldDB" id="A0ABC8AFH3"/>
<name>A0ABC8AFH3_XYLFS</name>
<evidence type="ECO:0000313" key="10">
    <source>
        <dbReference type="Proteomes" id="UP000196980"/>
    </source>
</evidence>
<dbReference type="Proteomes" id="UP000196980">
    <property type="component" value="Chromosome"/>
</dbReference>
<proteinExistence type="inferred from homology"/>
<comment type="subunit">
    <text evidence="4">Interacts directly with the RNA polymerase.</text>
</comment>
<dbReference type="Pfam" id="PF21157">
    <property type="entry name" value="DksA_N"/>
    <property type="match status" value="1"/>
</dbReference>
<keyword evidence="4" id="KW-0963">Cytoplasm</keyword>
<evidence type="ECO:0000256" key="3">
    <source>
        <dbReference type="ARBA" id="ARBA00022833"/>
    </source>
</evidence>
<gene>
    <name evidence="4 9" type="primary">dksA</name>
    <name evidence="9" type="ORF">XFHB_10480</name>
</gene>